<gene>
    <name evidence="2" type="ORF">MNB_SV-13-873</name>
</gene>
<proteinExistence type="predicted"/>
<dbReference type="GO" id="GO:0030288">
    <property type="term" value="C:outer membrane-bounded periplasmic space"/>
    <property type="evidence" value="ECO:0007669"/>
    <property type="project" value="TreeGrafter"/>
</dbReference>
<dbReference type="GO" id="GO:0060003">
    <property type="term" value="P:copper ion export"/>
    <property type="evidence" value="ECO:0007669"/>
    <property type="project" value="TreeGrafter"/>
</dbReference>
<dbReference type="PANTHER" id="PTHR30097:SF4">
    <property type="entry name" value="SLR6042 PROTEIN"/>
    <property type="match status" value="1"/>
</dbReference>
<accession>A0A1W1D0T7</accession>
<sequence length="357" mass="40040">MKTFLFSLALFSTYTFAQELSLSSKQEANWQIEVQSPKEASRLPLGEFIAEVVTPPSLLHSISLPFEANIKKLKVAKYQKVTKGEILAEVTGTQWIATQQKAIADAIAYKQHQELTKRKRMLCKEEIIPQKECIKANSQLEGYKIQLSASKALLESYGADEKMIKKLLKTFKLSQSMRVKSKVKGRIIKLNAQLGESTKPSNALFVIQSKGDLWLEVAIEAQRTTRLHEGQKVQISLGNATFDTEILQLSPVINPQNQTRQVRFLLPSDIKIFSGLRDSAQITLNQTSIKVSKKAVIKNENKQIVFVKIQGGYTSHAIEILAENDNYYFVKPSNALKNNIAISSLAILKNMLGDDDE</sequence>
<protein>
    <submittedName>
        <fullName evidence="2">Cobalt/zinc/cadmium efflux RND transporter, membrane fusion protein, CzcB family</fullName>
    </submittedName>
</protein>
<name>A0A1W1D0T7_9ZZZZ</name>
<dbReference type="InterPro" id="IPR051909">
    <property type="entry name" value="MFP_Cation_Efflux"/>
</dbReference>
<dbReference type="GO" id="GO:0046914">
    <property type="term" value="F:transition metal ion binding"/>
    <property type="evidence" value="ECO:0007669"/>
    <property type="project" value="TreeGrafter"/>
</dbReference>
<dbReference type="GO" id="GO:0015679">
    <property type="term" value="P:plasma membrane copper ion transport"/>
    <property type="evidence" value="ECO:0007669"/>
    <property type="project" value="TreeGrafter"/>
</dbReference>
<dbReference type="Gene3D" id="1.10.287.470">
    <property type="entry name" value="Helix hairpin bin"/>
    <property type="match status" value="1"/>
</dbReference>
<evidence type="ECO:0000313" key="2">
    <source>
        <dbReference type="EMBL" id="SFV71649.1"/>
    </source>
</evidence>
<keyword evidence="1" id="KW-0813">Transport</keyword>
<dbReference type="EMBL" id="FPHM01000287">
    <property type="protein sequence ID" value="SFV71649.1"/>
    <property type="molecule type" value="Genomic_DNA"/>
</dbReference>
<dbReference type="Gene3D" id="2.40.30.170">
    <property type="match status" value="1"/>
</dbReference>
<dbReference type="AlphaFoldDB" id="A0A1W1D0T7"/>
<dbReference type="PANTHER" id="PTHR30097">
    <property type="entry name" value="CATION EFFLUX SYSTEM PROTEIN CUSB"/>
    <property type="match status" value="1"/>
</dbReference>
<organism evidence="2">
    <name type="scientific">hydrothermal vent metagenome</name>
    <dbReference type="NCBI Taxonomy" id="652676"/>
    <lineage>
        <taxon>unclassified sequences</taxon>
        <taxon>metagenomes</taxon>
        <taxon>ecological metagenomes</taxon>
    </lineage>
</organism>
<reference evidence="2" key="1">
    <citation type="submission" date="2016-10" db="EMBL/GenBank/DDBJ databases">
        <authorList>
            <person name="de Groot N.N."/>
        </authorList>
    </citation>
    <scope>NUCLEOTIDE SEQUENCE</scope>
</reference>
<evidence type="ECO:0000256" key="1">
    <source>
        <dbReference type="ARBA" id="ARBA00022448"/>
    </source>
</evidence>
<dbReference type="Gene3D" id="2.40.50.100">
    <property type="match status" value="1"/>
</dbReference>